<dbReference type="GO" id="GO:0016020">
    <property type="term" value="C:membrane"/>
    <property type="evidence" value="ECO:0007669"/>
    <property type="project" value="TreeGrafter"/>
</dbReference>
<evidence type="ECO:0000313" key="11">
    <source>
        <dbReference type="EMBL" id="KAA3466232.1"/>
    </source>
</evidence>
<dbReference type="GO" id="GO:0008017">
    <property type="term" value="F:microtubule binding"/>
    <property type="evidence" value="ECO:0007669"/>
    <property type="project" value="TreeGrafter"/>
</dbReference>
<organism evidence="11 12">
    <name type="scientific">Gossypium australe</name>
    <dbReference type="NCBI Taxonomy" id="47621"/>
    <lineage>
        <taxon>Eukaryota</taxon>
        <taxon>Viridiplantae</taxon>
        <taxon>Streptophyta</taxon>
        <taxon>Embryophyta</taxon>
        <taxon>Tracheophyta</taxon>
        <taxon>Spermatophyta</taxon>
        <taxon>Magnoliopsida</taxon>
        <taxon>eudicotyledons</taxon>
        <taxon>Gunneridae</taxon>
        <taxon>Pentapetalae</taxon>
        <taxon>rosids</taxon>
        <taxon>malvids</taxon>
        <taxon>Malvales</taxon>
        <taxon>Malvaceae</taxon>
        <taxon>Malvoideae</taxon>
        <taxon>Gossypium</taxon>
    </lineage>
</organism>
<dbReference type="Pfam" id="PF02212">
    <property type="entry name" value="GED"/>
    <property type="match status" value="1"/>
</dbReference>
<accession>A0A5B6VAS3</accession>
<dbReference type="EMBL" id="SMMG02000007">
    <property type="protein sequence ID" value="KAA3466232.1"/>
    <property type="molecule type" value="Genomic_DNA"/>
</dbReference>
<proteinExistence type="inferred from homology"/>
<dbReference type="PANTHER" id="PTHR11566:SF80">
    <property type="entry name" value="PHRAGMOPLASTIN DRP1C"/>
    <property type="match status" value="1"/>
</dbReference>
<evidence type="ECO:0000259" key="10">
    <source>
        <dbReference type="PROSITE" id="PS51718"/>
    </source>
</evidence>
<dbReference type="SUPFAM" id="SSF52540">
    <property type="entry name" value="P-loop containing nucleoside triphosphate hydrolases"/>
    <property type="match status" value="1"/>
</dbReference>
<dbReference type="GO" id="GO:0051301">
    <property type="term" value="P:cell division"/>
    <property type="evidence" value="ECO:0007669"/>
    <property type="project" value="UniProtKB-KW"/>
</dbReference>
<comment type="similarity">
    <text evidence="7">Belongs to the TRAFAC class dynamin-like GTPase superfamily. Dynamin/Fzo/YdjA family.</text>
</comment>
<dbReference type="InterPro" id="IPR020850">
    <property type="entry name" value="GED_dom"/>
</dbReference>
<keyword evidence="3 7" id="KW-0342">GTP-binding</keyword>
<dbReference type="FunFam" id="1.20.120.1240:FF:000009">
    <property type="entry name" value="Dynamin-related protein 1C"/>
    <property type="match status" value="1"/>
</dbReference>
<gene>
    <name evidence="11" type="ORF">EPI10_001343</name>
</gene>
<dbReference type="Pfam" id="PF01031">
    <property type="entry name" value="Dynamin_M"/>
    <property type="match status" value="1"/>
</dbReference>
<dbReference type="PROSITE" id="PS51718">
    <property type="entry name" value="G_DYNAMIN_2"/>
    <property type="match status" value="2"/>
</dbReference>
<keyword evidence="1" id="KW-0132">Cell division</keyword>
<feature type="domain" description="GED" evidence="9">
    <location>
        <begin position="488"/>
        <end position="579"/>
    </location>
</feature>
<dbReference type="OrthoDB" id="5061070at2759"/>
<dbReference type="CDD" id="cd08771">
    <property type="entry name" value="DLP_1"/>
    <property type="match status" value="1"/>
</dbReference>
<evidence type="ECO:0000256" key="1">
    <source>
        <dbReference type="ARBA" id="ARBA00022618"/>
    </source>
</evidence>
<evidence type="ECO:0000256" key="4">
    <source>
        <dbReference type="ARBA" id="ARBA00023175"/>
    </source>
</evidence>
<dbReference type="GO" id="GO:0003924">
    <property type="term" value="F:GTPase activity"/>
    <property type="evidence" value="ECO:0007669"/>
    <property type="project" value="InterPro"/>
</dbReference>
<evidence type="ECO:0000259" key="9">
    <source>
        <dbReference type="PROSITE" id="PS51388"/>
    </source>
</evidence>
<keyword evidence="5" id="KW-0131">Cell cycle</keyword>
<evidence type="ECO:0000256" key="6">
    <source>
        <dbReference type="ARBA" id="ARBA00060413"/>
    </source>
</evidence>
<feature type="region of interest" description="Disordered" evidence="8">
    <location>
        <begin position="465"/>
        <end position="486"/>
    </location>
</feature>
<dbReference type="Gene3D" id="3.40.50.300">
    <property type="entry name" value="P-loop containing nucleotide triphosphate hydrolases"/>
    <property type="match status" value="2"/>
</dbReference>
<dbReference type="GO" id="GO:0005874">
    <property type="term" value="C:microtubule"/>
    <property type="evidence" value="ECO:0007669"/>
    <property type="project" value="TreeGrafter"/>
</dbReference>
<reference evidence="12" key="1">
    <citation type="journal article" date="2019" name="Plant Biotechnol. J.">
        <title>Genome sequencing of the Australian wild diploid species Gossypium australe highlights disease resistance and delayed gland morphogenesis.</title>
        <authorList>
            <person name="Cai Y."/>
            <person name="Cai X."/>
            <person name="Wang Q."/>
            <person name="Wang P."/>
            <person name="Zhang Y."/>
            <person name="Cai C."/>
            <person name="Xu Y."/>
            <person name="Wang K."/>
            <person name="Zhou Z."/>
            <person name="Wang C."/>
            <person name="Geng S."/>
            <person name="Li B."/>
            <person name="Dong Q."/>
            <person name="Hou Y."/>
            <person name="Wang H."/>
            <person name="Ai P."/>
            <person name="Liu Z."/>
            <person name="Yi F."/>
            <person name="Sun M."/>
            <person name="An G."/>
            <person name="Cheng J."/>
            <person name="Zhang Y."/>
            <person name="Shi Q."/>
            <person name="Xie Y."/>
            <person name="Shi X."/>
            <person name="Chang Y."/>
            <person name="Huang F."/>
            <person name="Chen Y."/>
            <person name="Hong S."/>
            <person name="Mi L."/>
            <person name="Sun Q."/>
            <person name="Zhang L."/>
            <person name="Zhou B."/>
            <person name="Peng R."/>
            <person name="Zhang X."/>
            <person name="Liu F."/>
        </authorList>
    </citation>
    <scope>NUCLEOTIDE SEQUENCE [LARGE SCALE GENOMIC DNA]</scope>
    <source>
        <strain evidence="12">cv. PA1801</strain>
    </source>
</reference>
<evidence type="ECO:0000256" key="8">
    <source>
        <dbReference type="SAM" id="MobiDB-lite"/>
    </source>
</evidence>
<dbReference type="PRINTS" id="PR00195">
    <property type="entry name" value="DYNAMIN"/>
</dbReference>
<dbReference type="Proteomes" id="UP000325315">
    <property type="component" value="Unassembled WGS sequence"/>
</dbReference>
<keyword evidence="4" id="KW-0505">Motor protein</keyword>
<feature type="domain" description="Dynamin-type G" evidence="10">
    <location>
        <begin position="101"/>
        <end position="266"/>
    </location>
</feature>
<dbReference type="GO" id="GO:0005525">
    <property type="term" value="F:GTP binding"/>
    <property type="evidence" value="ECO:0007669"/>
    <property type="project" value="UniProtKB-KW"/>
</dbReference>
<protein>
    <submittedName>
        <fullName evidence="11">Dynamin-related protein 1C</fullName>
    </submittedName>
</protein>
<keyword evidence="2 7" id="KW-0547">Nucleotide-binding</keyword>
<dbReference type="InterPro" id="IPR000375">
    <property type="entry name" value="Dynamin_stalk"/>
</dbReference>
<dbReference type="AlphaFoldDB" id="A0A5B6VAS3"/>
<evidence type="ECO:0000256" key="3">
    <source>
        <dbReference type="ARBA" id="ARBA00023134"/>
    </source>
</evidence>
<dbReference type="InterPro" id="IPR027417">
    <property type="entry name" value="P-loop_NTPase"/>
</dbReference>
<dbReference type="InterPro" id="IPR045063">
    <property type="entry name" value="Dynamin_N"/>
</dbReference>
<dbReference type="GO" id="GO:0009524">
    <property type="term" value="C:phragmoplast"/>
    <property type="evidence" value="ECO:0007669"/>
    <property type="project" value="UniProtKB-SubCell"/>
</dbReference>
<evidence type="ECO:0000256" key="5">
    <source>
        <dbReference type="ARBA" id="ARBA00023306"/>
    </source>
</evidence>
<dbReference type="InterPro" id="IPR022812">
    <property type="entry name" value="Dynamin"/>
</dbReference>
<dbReference type="PANTHER" id="PTHR11566">
    <property type="entry name" value="DYNAMIN"/>
    <property type="match status" value="1"/>
</dbReference>
<name>A0A5B6VAS3_9ROSI</name>
<dbReference type="InterPro" id="IPR003130">
    <property type="entry name" value="GED"/>
</dbReference>
<dbReference type="Gene3D" id="1.20.120.1240">
    <property type="entry name" value="Dynamin, middle domain"/>
    <property type="match status" value="1"/>
</dbReference>
<dbReference type="SMART" id="SM00053">
    <property type="entry name" value="DYNc"/>
    <property type="match status" value="1"/>
</dbReference>
<evidence type="ECO:0000256" key="7">
    <source>
        <dbReference type="RuleBase" id="RU003932"/>
    </source>
</evidence>
<dbReference type="PROSITE" id="PS00410">
    <property type="entry name" value="G_DYNAMIN_1"/>
    <property type="match status" value="1"/>
</dbReference>
<dbReference type="Pfam" id="PF00350">
    <property type="entry name" value="Dynamin_N"/>
    <property type="match status" value="2"/>
</dbReference>
<dbReference type="InterPro" id="IPR030381">
    <property type="entry name" value="G_DYNAMIN_dom"/>
</dbReference>
<sequence>MATMESLIGLVNKIQRACTVLGDHGGQGMSLWEALPSVAVVGGQSSGKSSVLESIVGRDFLPRGSGIVTRRPLVLQLHKTQSGAEYAEFLHAPKRRFTDFVVNLTLIDLPGLTKVAVEGQSDSIVEDIENMVRSYVEKPNCIILAITPANQDIATSDAIKLAREVDPSGERTFGVLTKLDLMDKGTNATEVLEGRAYRLQHPWVGIVNRSQADINKNVDMIVARRKEREYFETSPDYGHLASKMGSEYLAKLLSQHLELVIRQRIPSIISMINKTIDELNAELDRIGRPVAADGGAQLYMILELCRAFDRVFKEHLDGGRPGGDRIYGVFDHQLPAALKKLPFDRHLSLKNVQKVVTEADGYQPHLIAPEQGYRRLIDGSITYFKGPAEASVDAVHFVLKELVRKSIAETEELKRFPSLQNDIATAANEALERFREESRKTVVRLVEMESSYLTVDFFRKLHAAPEKKPEKNGNPPGPNNDHFHDTSLARIGSNVSAYIAMVSDTLKNTIPKAVVYCQVREAKRSLLTHFYAQVGRKEKERLSAMLDEDPQLMEKRTQIAKRLELYKAARDEIDAVAWK</sequence>
<comment type="subcellular location">
    <subcellularLocation>
        <location evidence="6">Cytoplasm</location>
        <location evidence="6">Cytoskeleton</location>
        <location evidence="6">Phragmoplast</location>
    </subcellularLocation>
</comment>
<keyword evidence="12" id="KW-1185">Reference proteome</keyword>
<comment type="caution">
    <text evidence="11">The sequence shown here is derived from an EMBL/GenBank/DDBJ whole genome shotgun (WGS) entry which is preliminary data.</text>
</comment>
<dbReference type="PROSITE" id="PS51388">
    <property type="entry name" value="GED"/>
    <property type="match status" value="1"/>
</dbReference>
<dbReference type="SMART" id="SM00302">
    <property type="entry name" value="GED"/>
    <property type="match status" value="1"/>
</dbReference>
<dbReference type="InterPro" id="IPR001401">
    <property type="entry name" value="Dynamin_GTPase"/>
</dbReference>
<evidence type="ECO:0000313" key="12">
    <source>
        <dbReference type="Proteomes" id="UP000325315"/>
    </source>
</evidence>
<feature type="domain" description="Dynamin-type G" evidence="10">
    <location>
        <begin position="32"/>
        <end position="91"/>
    </location>
</feature>
<evidence type="ECO:0000256" key="2">
    <source>
        <dbReference type="ARBA" id="ARBA00022741"/>
    </source>
</evidence>
<dbReference type="InterPro" id="IPR019762">
    <property type="entry name" value="Dynamin_GTPase_CS"/>
</dbReference>